<dbReference type="InterPro" id="IPR009050">
    <property type="entry name" value="Globin-like_sf"/>
</dbReference>
<evidence type="ECO:0000313" key="3">
    <source>
        <dbReference type="EMBL" id="GAE37031.1"/>
    </source>
</evidence>
<organism evidence="3 4">
    <name type="scientific">Halalkalibacter akibai (strain ATCC 43226 / DSM 21942 / CIP 109018 / JCM 9157 / 1139)</name>
    <name type="common">Bacillus akibai</name>
    <dbReference type="NCBI Taxonomy" id="1236973"/>
    <lineage>
        <taxon>Bacteria</taxon>
        <taxon>Bacillati</taxon>
        <taxon>Bacillota</taxon>
        <taxon>Bacilli</taxon>
        <taxon>Bacillales</taxon>
        <taxon>Bacillaceae</taxon>
        <taxon>Halalkalibacter</taxon>
    </lineage>
</organism>
<evidence type="ECO:0000313" key="4">
    <source>
        <dbReference type="Proteomes" id="UP000018896"/>
    </source>
</evidence>
<keyword evidence="4" id="KW-1185">Reference proteome</keyword>
<dbReference type="InterPro" id="IPR012292">
    <property type="entry name" value="Globin/Proto"/>
</dbReference>
<feature type="domain" description="Globin-sensor" evidence="2">
    <location>
        <begin position="34"/>
        <end position="187"/>
    </location>
</feature>
<evidence type="ECO:0000256" key="1">
    <source>
        <dbReference type="SAM" id="Coils"/>
    </source>
</evidence>
<keyword evidence="1" id="KW-0175">Coiled coil</keyword>
<proteinExistence type="predicted"/>
<dbReference type="InterPro" id="IPR039379">
    <property type="entry name" value="Protoglobin_sensor_dom"/>
</dbReference>
<dbReference type="STRING" id="1236973.JCM9157_4273"/>
<evidence type="ECO:0000259" key="2">
    <source>
        <dbReference type="Pfam" id="PF11563"/>
    </source>
</evidence>
<dbReference type="AlphaFoldDB" id="W4QY73"/>
<dbReference type="InterPro" id="IPR044398">
    <property type="entry name" value="Globin-sensor_dom"/>
</dbReference>
<dbReference type="Gene3D" id="1.10.490.10">
    <property type="entry name" value="Globins"/>
    <property type="match status" value="1"/>
</dbReference>
<dbReference type="CDD" id="cd01068">
    <property type="entry name" value="globin_sensor"/>
    <property type="match status" value="1"/>
</dbReference>
<dbReference type="EMBL" id="BAUV01000051">
    <property type="protein sequence ID" value="GAE37031.1"/>
    <property type="molecule type" value="Genomic_DNA"/>
</dbReference>
<gene>
    <name evidence="3" type="ORF">JCM9157_4273</name>
</gene>
<dbReference type="Pfam" id="PF11563">
    <property type="entry name" value="Protoglobin"/>
    <property type="match status" value="1"/>
</dbReference>
<accession>W4QY73</accession>
<reference evidence="3 4" key="1">
    <citation type="journal article" date="2014" name="Genome Announc.">
        <title>Draft Genome Sequences of Three Alkaliphilic Bacillus Strains, Bacillus wakoensis JCM 9140T, Bacillus akibai JCM 9157T, and Bacillus hemicellulosilyticus JCM 9152T.</title>
        <authorList>
            <person name="Yuki M."/>
            <person name="Oshima K."/>
            <person name="Suda W."/>
            <person name="Oshida Y."/>
            <person name="Kitamura K."/>
            <person name="Iida T."/>
            <person name="Hattori M."/>
            <person name="Ohkuma M."/>
        </authorList>
    </citation>
    <scope>NUCLEOTIDE SEQUENCE [LARGE SCALE GENOMIC DNA]</scope>
    <source>
        <strain evidence="3 4">JCM 9157</strain>
    </source>
</reference>
<dbReference type="eggNOG" id="COG0840">
    <property type="taxonomic scope" value="Bacteria"/>
</dbReference>
<name>W4QY73_HALA3</name>
<dbReference type="GO" id="GO:0019825">
    <property type="term" value="F:oxygen binding"/>
    <property type="evidence" value="ECO:0007669"/>
    <property type="project" value="InterPro"/>
</dbReference>
<dbReference type="RefSeq" id="WP_052013272.1">
    <property type="nucleotide sequence ID" value="NZ_BAUV01000051.1"/>
</dbReference>
<dbReference type="SUPFAM" id="SSF46458">
    <property type="entry name" value="Globin-like"/>
    <property type="match status" value="1"/>
</dbReference>
<sequence>MSNFFTFKTAKNKDHLLSSVENERDHVGINLSNKTIYKQLELIQLTIEDLMIIRTLQPLVSQHLEEIVEQFYANLAKEQSLMNIINDNSTVARLKKTLTNHIFEMFSGQLNDAFVKQRSIIAHVHVRIGLEPKWYMCAFQDLLLSLIDMIDQHTVTKEEFKKSVSAVTKILNLEQQLVLEAYELENERIRNEAEEQKQLMKQEVSRNAEELAAVSEETSSSLQAILQKTQEINRLTDSSSNIAISTEAKSKDGQNRLINLEKIMLDTQLNMKKISKRNGTTHFDF</sequence>
<feature type="coiled-coil region" evidence="1">
    <location>
        <begin position="172"/>
        <end position="210"/>
    </location>
</feature>
<dbReference type="Proteomes" id="UP000018896">
    <property type="component" value="Unassembled WGS sequence"/>
</dbReference>
<dbReference type="GO" id="GO:0020037">
    <property type="term" value="F:heme binding"/>
    <property type="evidence" value="ECO:0007669"/>
    <property type="project" value="InterPro"/>
</dbReference>
<comment type="caution">
    <text evidence="3">The sequence shown here is derived from an EMBL/GenBank/DDBJ whole genome shotgun (WGS) entry which is preliminary data.</text>
</comment>
<protein>
    <submittedName>
        <fullName evidence="3">Methyl-accepting chemotaxis protein</fullName>
    </submittedName>
</protein>
<dbReference type="OrthoDB" id="266313at2"/>